<feature type="region of interest" description="Disordered" evidence="1">
    <location>
        <begin position="54"/>
        <end position="73"/>
    </location>
</feature>
<gene>
    <name evidence="2" type="ORF">A4U43_C05F13160</name>
</gene>
<dbReference type="Gramene" id="ONK68553">
    <property type="protein sequence ID" value="ONK68553"/>
    <property type="gene ID" value="A4U43_C05F13160"/>
</dbReference>
<dbReference type="Proteomes" id="UP000243459">
    <property type="component" value="Chromosome 5"/>
</dbReference>
<evidence type="ECO:0000313" key="2">
    <source>
        <dbReference type="EMBL" id="ONK68553.1"/>
    </source>
</evidence>
<organism evidence="2 3">
    <name type="scientific">Asparagus officinalis</name>
    <name type="common">Garden asparagus</name>
    <dbReference type="NCBI Taxonomy" id="4686"/>
    <lineage>
        <taxon>Eukaryota</taxon>
        <taxon>Viridiplantae</taxon>
        <taxon>Streptophyta</taxon>
        <taxon>Embryophyta</taxon>
        <taxon>Tracheophyta</taxon>
        <taxon>Spermatophyta</taxon>
        <taxon>Magnoliopsida</taxon>
        <taxon>Liliopsida</taxon>
        <taxon>Asparagales</taxon>
        <taxon>Asparagaceae</taxon>
        <taxon>Asparagoideae</taxon>
        <taxon>Asparagus</taxon>
    </lineage>
</organism>
<evidence type="ECO:0000313" key="3">
    <source>
        <dbReference type="Proteomes" id="UP000243459"/>
    </source>
</evidence>
<reference evidence="3" key="1">
    <citation type="journal article" date="2017" name="Nat. Commun.">
        <title>The asparagus genome sheds light on the origin and evolution of a young Y chromosome.</title>
        <authorList>
            <person name="Harkess A."/>
            <person name="Zhou J."/>
            <person name="Xu C."/>
            <person name="Bowers J.E."/>
            <person name="Van der Hulst R."/>
            <person name="Ayyampalayam S."/>
            <person name="Mercati F."/>
            <person name="Riccardi P."/>
            <person name="McKain M.R."/>
            <person name="Kakrana A."/>
            <person name="Tang H."/>
            <person name="Ray J."/>
            <person name="Groenendijk J."/>
            <person name="Arikit S."/>
            <person name="Mathioni S.M."/>
            <person name="Nakano M."/>
            <person name="Shan H."/>
            <person name="Telgmann-Rauber A."/>
            <person name="Kanno A."/>
            <person name="Yue Z."/>
            <person name="Chen H."/>
            <person name="Li W."/>
            <person name="Chen Y."/>
            <person name="Xu X."/>
            <person name="Zhang Y."/>
            <person name="Luo S."/>
            <person name="Chen H."/>
            <person name="Gao J."/>
            <person name="Mao Z."/>
            <person name="Pires J.C."/>
            <person name="Luo M."/>
            <person name="Kudrna D."/>
            <person name="Wing R.A."/>
            <person name="Meyers B.C."/>
            <person name="Yi K."/>
            <person name="Kong H."/>
            <person name="Lavrijsen P."/>
            <person name="Sunseri F."/>
            <person name="Falavigna A."/>
            <person name="Ye Y."/>
            <person name="Leebens-Mack J.H."/>
            <person name="Chen G."/>
        </authorList>
    </citation>
    <scope>NUCLEOTIDE SEQUENCE [LARGE SCALE GENOMIC DNA]</scope>
    <source>
        <strain evidence="3">cv. DH0086</strain>
    </source>
</reference>
<keyword evidence="3" id="KW-1185">Reference proteome</keyword>
<name>A0A5P1ESB8_ASPOF</name>
<dbReference type="PANTHER" id="PTHR37604:SF1">
    <property type="entry name" value="TRANSCRIPTION INITIATION FACTOR TFIID SUBUNIT"/>
    <property type="match status" value="1"/>
</dbReference>
<dbReference type="EMBL" id="CM007385">
    <property type="protein sequence ID" value="ONK68553.1"/>
    <property type="molecule type" value="Genomic_DNA"/>
</dbReference>
<dbReference type="PANTHER" id="PTHR37604">
    <property type="entry name" value="TRANSCRIPTION INITIATION FACTOR TFIID SUBUNIT"/>
    <property type="match status" value="1"/>
</dbReference>
<evidence type="ECO:0000256" key="1">
    <source>
        <dbReference type="SAM" id="MobiDB-lite"/>
    </source>
</evidence>
<protein>
    <submittedName>
        <fullName evidence="2">Uncharacterized protein</fullName>
    </submittedName>
</protein>
<feature type="compositionally biased region" description="Polar residues" evidence="1">
    <location>
        <begin position="62"/>
        <end position="73"/>
    </location>
</feature>
<proteinExistence type="predicted"/>
<accession>A0A5P1ESB8</accession>
<dbReference type="OMA" id="MANHNAA"/>
<dbReference type="AlphaFoldDB" id="A0A5P1ESB8"/>
<sequence>MMMDKSQQPMVDVKIENSMESSPIDAATFNALNKQHPVQLRQQQLQQQQFQQQQMAMANHNAAHSGQQQFRQLQSAQISQLQMQSAYGMRNSPVKVEAFHELMGGDSTLNHEPEHNKLASPSK</sequence>